<organism evidence="1 2">
    <name type="scientific">Aureobasidium pullulans</name>
    <name type="common">Black yeast</name>
    <name type="synonym">Pullularia pullulans</name>
    <dbReference type="NCBI Taxonomy" id="5580"/>
    <lineage>
        <taxon>Eukaryota</taxon>
        <taxon>Fungi</taxon>
        <taxon>Dikarya</taxon>
        <taxon>Ascomycota</taxon>
        <taxon>Pezizomycotina</taxon>
        <taxon>Dothideomycetes</taxon>
        <taxon>Dothideomycetidae</taxon>
        <taxon>Dothideales</taxon>
        <taxon>Saccotheciaceae</taxon>
        <taxon>Aureobasidium</taxon>
    </lineage>
</organism>
<dbReference type="Gene3D" id="3.90.1300.10">
    <property type="entry name" value="Amidase signature (AS) domain"/>
    <property type="match status" value="1"/>
</dbReference>
<evidence type="ECO:0000313" key="1">
    <source>
        <dbReference type="EMBL" id="KAK6000664.1"/>
    </source>
</evidence>
<dbReference type="InterPro" id="IPR036928">
    <property type="entry name" value="AS_sf"/>
</dbReference>
<dbReference type="SUPFAM" id="SSF75304">
    <property type="entry name" value="Amidase signature (AS) enzymes"/>
    <property type="match status" value="1"/>
</dbReference>
<gene>
    <name evidence="1" type="ORF">QM012_003389</name>
</gene>
<sequence>MNFTKTEAKECYTSRDIQRWEWIEEGPRYGTEEYKQSSEKMLRLCGEEGIVGAMDEKRLDLIVHPTNVDPPSTFTAMLGLPAITVPLGFYPDGTIPIRHRGDLIDVAPNVPFGITFAGRAYTEEILFRVAYVYETNSHIREKVQHYKLPRTELHDVVEG</sequence>
<protein>
    <recommendedName>
        <fullName evidence="3">Amidase domain-containing protein</fullName>
    </recommendedName>
</protein>
<accession>A0ABR0T8A1</accession>
<dbReference type="PANTHER" id="PTHR42678:SF34">
    <property type="entry name" value="OS04G0183300 PROTEIN"/>
    <property type="match status" value="1"/>
</dbReference>
<evidence type="ECO:0000313" key="2">
    <source>
        <dbReference type="Proteomes" id="UP001341245"/>
    </source>
</evidence>
<evidence type="ECO:0008006" key="3">
    <source>
        <dbReference type="Google" id="ProtNLM"/>
    </source>
</evidence>
<dbReference type="PANTHER" id="PTHR42678">
    <property type="entry name" value="AMIDASE"/>
    <property type="match status" value="1"/>
</dbReference>
<comment type="caution">
    <text evidence="1">The sequence shown here is derived from an EMBL/GenBank/DDBJ whole genome shotgun (WGS) entry which is preliminary data.</text>
</comment>
<keyword evidence="2" id="KW-1185">Reference proteome</keyword>
<reference evidence="1 2" key="1">
    <citation type="submission" date="2023-11" db="EMBL/GenBank/DDBJ databases">
        <title>Draft genome sequence and annotation of the polyextremotolerant black yeast-like fungus Aureobasidium pullulans NRRL 62042.</title>
        <authorList>
            <person name="Dielentheis-Frenken M.R.E."/>
            <person name="Wibberg D."/>
            <person name="Blank L.M."/>
            <person name="Tiso T."/>
        </authorList>
    </citation>
    <scope>NUCLEOTIDE SEQUENCE [LARGE SCALE GENOMIC DNA]</scope>
    <source>
        <strain evidence="1 2">NRRL 62042</strain>
    </source>
</reference>
<name>A0ABR0T8A1_AURPU</name>
<dbReference type="EMBL" id="JASGXD010000016">
    <property type="protein sequence ID" value="KAK6000664.1"/>
    <property type="molecule type" value="Genomic_DNA"/>
</dbReference>
<dbReference type="Proteomes" id="UP001341245">
    <property type="component" value="Unassembled WGS sequence"/>
</dbReference>
<proteinExistence type="predicted"/>